<sequence>MSGKSACIEGSVSMFGNLDRRIGLILGMTVAIALTAGAMISFTASAGGL</sequence>
<comment type="caution">
    <text evidence="2">The sequence shown here is derived from an EMBL/GenBank/DDBJ whole genome shotgun (WGS) entry which is preliminary data.</text>
</comment>
<keyword evidence="3" id="KW-1185">Reference proteome</keyword>
<proteinExistence type="predicted"/>
<name>A0ABW1S571_9PROT</name>
<feature type="transmembrane region" description="Helical" evidence="1">
    <location>
        <begin position="21"/>
        <end position="44"/>
    </location>
</feature>
<evidence type="ECO:0000256" key="1">
    <source>
        <dbReference type="SAM" id="Phobius"/>
    </source>
</evidence>
<organism evidence="2 3">
    <name type="scientific">Ponticaulis profundi</name>
    <dbReference type="NCBI Taxonomy" id="2665222"/>
    <lineage>
        <taxon>Bacteria</taxon>
        <taxon>Pseudomonadati</taxon>
        <taxon>Pseudomonadota</taxon>
        <taxon>Alphaproteobacteria</taxon>
        <taxon>Hyphomonadales</taxon>
        <taxon>Hyphomonadaceae</taxon>
        <taxon>Ponticaulis</taxon>
    </lineage>
</organism>
<keyword evidence="1" id="KW-0472">Membrane</keyword>
<evidence type="ECO:0000313" key="3">
    <source>
        <dbReference type="Proteomes" id="UP001596303"/>
    </source>
</evidence>
<gene>
    <name evidence="2" type="ORF">ACFQDM_01440</name>
</gene>
<evidence type="ECO:0000313" key="2">
    <source>
        <dbReference type="EMBL" id="MFC6196719.1"/>
    </source>
</evidence>
<protein>
    <submittedName>
        <fullName evidence="2">Uncharacterized protein</fullName>
    </submittedName>
</protein>
<reference evidence="3" key="1">
    <citation type="journal article" date="2019" name="Int. J. Syst. Evol. Microbiol.">
        <title>The Global Catalogue of Microorganisms (GCM) 10K type strain sequencing project: providing services to taxonomists for standard genome sequencing and annotation.</title>
        <authorList>
            <consortium name="The Broad Institute Genomics Platform"/>
            <consortium name="The Broad Institute Genome Sequencing Center for Infectious Disease"/>
            <person name="Wu L."/>
            <person name="Ma J."/>
        </authorList>
    </citation>
    <scope>NUCLEOTIDE SEQUENCE [LARGE SCALE GENOMIC DNA]</scope>
    <source>
        <strain evidence="3">CGMCC-1.15741</strain>
    </source>
</reference>
<keyword evidence="1" id="KW-1133">Transmembrane helix</keyword>
<dbReference type="EMBL" id="JBHSSW010000002">
    <property type="protein sequence ID" value="MFC6196719.1"/>
    <property type="molecule type" value="Genomic_DNA"/>
</dbReference>
<accession>A0ABW1S571</accession>
<keyword evidence="1" id="KW-0812">Transmembrane</keyword>
<dbReference type="Proteomes" id="UP001596303">
    <property type="component" value="Unassembled WGS sequence"/>
</dbReference>